<feature type="transmembrane region" description="Helical" evidence="7">
    <location>
        <begin position="169"/>
        <end position="188"/>
    </location>
</feature>
<evidence type="ECO:0000256" key="1">
    <source>
        <dbReference type="ARBA" id="ARBA00004127"/>
    </source>
</evidence>
<organism evidence="8 9">
    <name type="scientific">Chlorobium luteolum (strain DSM 273 / BCRC 81028 / 2530)</name>
    <name type="common">Pelodictyon luteolum</name>
    <dbReference type="NCBI Taxonomy" id="319225"/>
    <lineage>
        <taxon>Bacteria</taxon>
        <taxon>Pseudomonadati</taxon>
        <taxon>Chlorobiota</taxon>
        <taxon>Chlorobiia</taxon>
        <taxon>Chlorobiales</taxon>
        <taxon>Chlorobiaceae</taxon>
        <taxon>Chlorobium/Pelodictyon group</taxon>
        <taxon>Pelodictyon</taxon>
    </lineage>
</organism>
<evidence type="ECO:0000256" key="6">
    <source>
        <dbReference type="ARBA" id="ARBA00023136"/>
    </source>
</evidence>
<feature type="transmembrane region" description="Helical" evidence="7">
    <location>
        <begin position="20"/>
        <end position="41"/>
    </location>
</feature>
<dbReference type="RefSeq" id="WP_011358225.1">
    <property type="nucleotide sequence ID" value="NC_007512.1"/>
</dbReference>
<dbReference type="Pfam" id="PF00860">
    <property type="entry name" value="Xan_ur_permease"/>
    <property type="match status" value="1"/>
</dbReference>
<dbReference type="PANTHER" id="PTHR43337:SF1">
    <property type="entry name" value="XANTHINE_URACIL PERMEASE C887.17-RELATED"/>
    <property type="match status" value="1"/>
</dbReference>
<feature type="transmembrane region" description="Helical" evidence="7">
    <location>
        <begin position="195"/>
        <end position="213"/>
    </location>
</feature>
<keyword evidence="6 7" id="KW-0472">Membrane</keyword>
<reference evidence="9" key="1">
    <citation type="submission" date="2005-08" db="EMBL/GenBank/DDBJ databases">
        <title>Complete sequence of Pelodictyon luteolum DSM 273.</title>
        <authorList>
            <consortium name="US DOE Joint Genome Institute"/>
            <person name="Copeland A."/>
            <person name="Lucas S."/>
            <person name="Lapidus A."/>
            <person name="Barry K."/>
            <person name="Detter J.C."/>
            <person name="Glavina T."/>
            <person name="Hammon N."/>
            <person name="Israni S."/>
            <person name="Pitluck S."/>
            <person name="Bryant D."/>
            <person name="Schmutz J."/>
            <person name="Larimer F."/>
            <person name="Land M."/>
            <person name="Kyrpides N."/>
            <person name="Ivanova N."/>
            <person name="Richardson P."/>
        </authorList>
    </citation>
    <scope>NUCLEOTIDE SEQUENCE [LARGE SCALE GENOMIC DNA]</scope>
    <source>
        <strain evidence="9">DSM 273 / BCRC 81028 / 2530</strain>
    </source>
</reference>
<keyword evidence="3" id="KW-0813">Transport</keyword>
<keyword evidence="9" id="KW-1185">Reference proteome</keyword>
<comment type="subcellular location">
    <subcellularLocation>
        <location evidence="1">Endomembrane system</location>
        <topology evidence="1">Multi-pass membrane protein</topology>
    </subcellularLocation>
</comment>
<dbReference type="EMBL" id="CP000096">
    <property type="protein sequence ID" value="ABB24353.1"/>
    <property type="molecule type" value="Genomic_DNA"/>
</dbReference>
<feature type="transmembrane region" description="Helical" evidence="7">
    <location>
        <begin position="343"/>
        <end position="363"/>
    </location>
</feature>
<dbReference type="InterPro" id="IPR045018">
    <property type="entry name" value="Azg-like"/>
</dbReference>
<dbReference type="Proteomes" id="UP000002709">
    <property type="component" value="Chromosome"/>
</dbReference>
<evidence type="ECO:0000256" key="5">
    <source>
        <dbReference type="ARBA" id="ARBA00022989"/>
    </source>
</evidence>
<feature type="transmembrane region" description="Helical" evidence="7">
    <location>
        <begin position="53"/>
        <end position="70"/>
    </location>
</feature>
<evidence type="ECO:0000313" key="9">
    <source>
        <dbReference type="Proteomes" id="UP000002709"/>
    </source>
</evidence>
<dbReference type="GO" id="GO:0005345">
    <property type="term" value="F:purine nucleobase transmembrane transporter activity"/>
    <property type="evidence" value="ECO:0007669"/>
    <property type="project" value="TreeGrafter"/>
</dbReference>
<evidence type="ECO:0000256" key="3">
    <source>
        <dbReference type="ARBA" id="ARBA00022448"/>
    </source>
</evidence>
<comment type="similarity">
    <text evidence="2">Belongs to the nucleobase:cation symporter-2 (NCS2) (TC 2.A.40) family. Azg-like subfamily.</text>
</comment>
<dbReference type="GO" id="GO:0005886">
    <property type="term" value="C:plasma membrane"/>
    <property type="evidence" value="ECO:0007669"/>
    <property type="project" value="TreeGrafter"/>
</dbReference>
<dbReference type="InterPro" id="IPR006043">
    <property type="entry name" value="NCS2"/>
</dbReference>
<keyword evidence="5 7" id="KW-1133">Transmembrane helix</keyword>
<feature type="transmembrane region" description="Helical" evidence="7">
    <location>
        <begin position="136"/>
        <end position="157"/>
    </location>
</feature>
<feature type="transmembrane region" description="Helical" evidence="7">
    <location>
        <begin position="319"/>
        <end position="336"/>
    </location>
</feature>
<accession>Q3B2S8</accession>
<keyword evidence="4 7" id="KW-0812">Transmembrane</keyword>
<dbReference type="KEGG" id="plt:Plut_1494"/>
<dbReference type="AlphaFoldDB" id="Q3B2S8"/>
<feature type="transmembrane region" description="Helical" evidence="7">
    <location>
        <begin position="233"/>
        <end position="256"/>
    </location>
</feature>
<feature type="transmembrane region" description="Helical" evidence="7">
    <location>
        <begin position="101"/>
        <end position="124"/>
    </location>
</feature>
<evidence type="ECO:0000313" key="8">
    <source>
        <dbReference type="EMBL" id="ABB24353.1"/>
    </source>
</evidence>
<gene>
    <name evidence="8" type="ordered locus">Plut_1494</name>
</gene>
<dbReference type="HOGENOM" id="CLU_024508_0_1_10"/>
<evidence type="ECO:0000256" key="4">
    <source>
        <dbReference type="ARBA" id="ARBA00022692"/>
    </source>
</evidence>
<dbReference type="eggNOG" id="COG2252">
    <property type="taxonomic scope" value="Bacteria"/>
</dbReference>
<proteinExistence type="inferred from homology"/>
<feature type="transmembrane region" description="Helical" evidence="7">
    <location>
        <begin position="414"/>
        <end position="432"/>
    </location>
</feature>
<dbReference type="GO" id="GO:0012505">
    <property type="term" value="C:endomembrane system"/>
    <property type="evidence" value="ECO:0007669"/>
    <property type="project" value="UniProtKB-SubCell"/>
</dbReference>
<feature type="transmembrane region" description="Helical" evidence="7">
    <location>
        <begin position="375"/>
        <end position="402"/>
    </location>
</feature>
<name>Q3B2S8_CHLL3</name>
<dbReference type="STRING" id="319225.Plut_1494"/>
<sequence length="435" mass="45870">MGIRSYFGFEEHGTGYRQEFLAGLTTFFTLAYIIVVNPAILEAAGMPRGASTTATIFTALTGTLLMGLYAKRPFAVAPYMGENAFIAYTVVQVLGYSWQTALAAIFLSGVLFTILTLAGLRRWLAESIPVSLKHSFPVGIGLFLAFLGLGDMGVITIGVPGAPVRMGDITALPALLGLAALLLTAVLIARKQSGAILIGMAAATGCGVMTGLVDMPASPFSLPPAIGPVLLQIDFHAAFTLGFLGVITSVLIMDFVDTMGSLYGLSSRAGLLDTEGNLPDIEKPMLVDAISTLIAALIGTTTAGIFIESATGIEQGGRTGFTAVVIAGFFALSLFFSPLLTIVPAFAYGPAMVLVGMFMLGSVTKLDFSDHAELIPAFLTIILMIFTFNIGVGITAGFLAHVLMKLFTGRHGELSPGMWILAMISLVFYLFYPYH</sequence>
<evidence type="ECO:0000256" key="2">
    <source>
        <dbReference type="ARBA" id="ARBA00005697"/>
    </source>
</evidence>
<evidence type="ECO:0000256" key="7">
    <source>
        <dbReference type="SAM" id="Phobius"/>
    </source>
</evidence>
<feature type="transmembrane region" description="Helical" evidence="7">
    <location>
        <begin position="286"/>
        <end position="307"/>
    </location>
</feature>
<protein>
    <submittedName>
        <fullName evidence="8">Xanthine/uracil permease family protein</fullName>
    </submittedName>
</protein>
<dbReference type="PANTHER" id="PTHR43337">
    <property type="entry name" value="XANTHINE/URACIL PERMEASE C887.17-RELATED"/>
    <property type="match status" value="1"/>
</dbReference>